<evidence type="ECO:0000313" key="7">
    <source>
        <dbReference type="Proteomes" id="UP000011666"/>
    </source>
</evidence>
<dbReference type="PANTHER" id="PTHR43734">
    <property type="entry name" value="PHYTOENE DESATURASE"/>
    <property type="match status" value="1"/>
</dbReference>
<evidence type="ECO:0000259" key="5">
    <source>
        <dbReference type="Pfam" id="PF01593"/>
    </source>
</evidence>
<comment type="pathway">
    <text evidence="1 4">Carotenoid biosynthesis.</text>
</comment>
<dbReference type="Gene3D" id="3.50.50.60">
    <property type="entry name" value="FAD/NAD(P)-binding domain"/>
    <property type="match status" value="2"/>
</dbReference>
<keyword evidence="2 4" id="KW-0125">Carotenoid biosynthesis</keyword>
<dbReference type="Proteomes" id="UP000011666">
    <property type="component" value="Unassembled WGS sequence"/>
</dbReference>
<evidence type="ECO:0000256" key="2">
    <source>
        <dbReference type="ARBA" id="ARBA00022746"/>
    </source>
</evidence>
<evidence type="ECO:0000256" key="3">
    <source>
        <dbReference type="ARBA" id="ARBA00023002"/>
    </source>
</evidence>
<reference evidence="6 7" key="1">
    <citation type="submission" date="2013-01" db="EMBL/GenBank/DDBJ databases">
        <title>Whole genome shotgun sequence of Gordonia soli NBRC 108243.</title>
        <authorList>
            <person name="Isaki-Nakamura S."/>
            <person name="Hosoyama A."/>
            <person name="Tsuchikane K."/>
            <person name="Ando Y."/>
            <person name="Baba S."/>
            <person name="Ohji S."/>
            <person name="Hamada M."/>
            <person name="Tamura T."/>
            <person name="Yamazoe A."/>
            <person name="Yamazaki S."/>
            <person name="Fujita N."/>
        </authorList>
    </citation>
    <scope>NUCLEOTIDE SEQUENCE [LARGE SCALE GENOMIC DNA]</scope>
    <source>
        <strain evidence="6 7">NBRC 108243</strain>
    </source>
</reference>
<name>M0QEF8_9ACTN</name>
<dbReference type="AlphaFoldDB" id="M0QEF8"/>
<sequence length="495" mass="52903">MSRIVVIGAGVGGLAAAMRLQASGHDVLILEQADEVGGKLGVIDREGFRFDTGPSLVTMPHILEETFASTGASVHDALSLVRLRTAAHYRFPDGVELDMPGDLVDVPGAVDAALGVGTGAQWMAFLERAQSIWDVTHEPFLESPMGLRTMVRGLRTPSQVTTIAPWSSLRAIGNRYLHDPRLRQLLDRYATYTGSDPRRAPAALASVPWTEQAWGSWYVHGGLWEIAAALRDRFVDLGGQVELGVAVDGISTTRSGAVRGVTLAGGDEISADVVVANADARQVYSHLVDGRIARRVRRRIERSTPSLSGFAMMLAVDDAPRLPHHQVLFAEDYDAEFDAVFGLRGPPRPVERPTVYICAPDDPTVVPTPRSAAWFVLVNAPPHAPGRGMDWDEPGLVPSYADHLVDLMADRGADVRGSIRFREIISPADLQRRTLTPGGSIYGSSSNGAQAAFLRPRNASPVPGLFLVGGSAHPGGGLPLVLLSARITSGLIGPA</sequence>
<dbReference type="RefSeq" id="WP_007617676.1">
    <property type="nucleotide sequence ID" value="NZ_BANX01000005.1"/>
</dbReference>
<evidence type="ECO:0000256" key="1">
    <source>
        <dbReference type="ARBA" id="ARBA00004829"/>
    </source>
</evidence>
<protein>
    <submittedName>
        <fullName evidence="6">Putative phytoene dehydrogenase</fullName>
    </submittedName>
</protein>
<keyword evidence="3 4" id="KW-0560">Oxidoreductase</keyword>
<comment type="caution">
    <text evidence="6">The sequence shown here is derived from an EMBL/GenBank/DDBJ whole genome shotgun (WGS) entry which is preliminary data.</text>
</comment>
<comment type="similarity">
    <text evidence="4">Belongs to the carotenoid/retinoid oxidoreductase family.</text>
</comment>
<organism evidence="6 7">
    <name type="scientific">Gordonia soli NBRC 108243</name>
    <dbReference type="NCBI Taxonomy" id="1223545"/>
    <lineage>
        <taxon>Bacteria</taxon>
        <taxon>Bacillati</taxon>
        <taxon>Actinomycetota</taxon>
        <taxon>Actinomycetes</taxon>
        <taxon>Mycobacteriales</taxon>
        <taxon>Gordoniaceae</taxon>
        <taxon>Gordonia</taxon>
    </lineage>
</organism>
<dbReference type="Pfam" id="PF01593">
    <property type="entry name" value="Amino_oxidase"/>
    <property type="match status" value="1"/>
</dbReference>
<dbReference type="InterPro" id="IPR002937">
    <property type="entry name" value="Amino_oxidase"/>
</dbReference>
<dbReference type="STRING" id="1223545.GS4_05_01720"/>
<proteinExistence type="inferred from homology"/>
<dbReference type="eggNOG" id="COG1233">
    <property type="taxonomic scope" value="Bacteria"/>
</dbReference>
<feature type="domain" description="Amine oxidase" evidence="5">
    <location>
        <begin position="12"/>
        <end position="489"/>
    </location>
</feature>
<dbReference type="EMBL" id="BANX01000005">
    <property type="protein sequence ID" value="GAC66960.1"/>
    <property type="molecule type" value="Genomic_DNA"/>
</dbReference>
<dbReference type="NCBIfam" id="TIGR02734">
    <property type="entry name" value="crtI_fam"/>
    <property type="match status" value="1"/>
</dbReference>
<dbReference type="SUPFAM" id="SSF51905">
    <property type="entry name" value="FAD/NAD(P)-binding domain"/>
    <property type="match status" value="1"/>
</dbReference>
<dbReference type="OrthoDB" id="9774675at2"/>
<accession>M0QEF8</accession>
<dbReference type="GO" id="GO:0016491">
    <property type="term" value="F:oxidoreductase activity"/>
    <property type="evidence" value="ECO:0007669"/>
    <property type="project" value="UniProtKB-KW"/>
</dbReference>
<evidence type="ECO:0000313" key="6">
    <source>
        <dbReference type="EMBL" id="GAC66960.1"/>
    </source>
</evidence>
<dbReference type="GO" id="GO:0016117">
    <property type="term" value="P:carotenoid biosynthetic process"/>
    <property type="evidence" value="ECO:0007669"/>
    <property type="project" value="UniProtKB-KW"/>
</dbReference>
<dbReference type="PANTHER" id="PTHR43734:SF1">
    <property type="entry name" value="PHYTOENE DESATURASE"/>
    <property type="match status" value="1"/>
</dbReference>
<dbReference type="InterPro" id="IPR036188">
    <property type="entry name" value="FAD/NAD-bd_sf"/>
</dbReference>
<keyword evidence="7" id="KW-1185">Reference proteome</keyword>
<gene>
    <name evidence="6" type="ORF">GS4_05_01720</name>
</gene>
<evidence type="ECO:0000256" key="4">
    <source>
        <dbReference type="RuleBase" id="RU362075"/>
    </source>
</evidence>
<dbReference type="InterPro" id="IPR014105">
    <property type="entry name" value="Carotenoid/retinoid_OxRdtase"/>
</dbReference>